<feature type="domain" description="Dihydroorotase catalytic" evidence="4">
    <location>
        <begin position="49"/>
        <end position="235"/>
    </location>
</feature>
<gene>
    <name evidence="5" type="primary">pyrC_2</name>
    <name evidence="5" type="ORF">SHM7688_03697</name>
</gene>
<evidence type="ECO:0000313" key="6">
    <source>
        <dbReference type="Proteomes" id="UP000054823"/>
    </source>
</evidence>
<evidence type="ECO:0000256" key="1">
    <source>
        <dbReference type="ARBA" id="ARBA00022833"/>
    </source>
</evidence>
<dbReference type="EC" id="3.5.2.3" evidence="5"/>
<dbReference type="GO" id="GO:0005737">
    <property type="term" value="C:cytoplasm"/>
    <property type="evidence" value="ECO:0007669"/>
    <property type="project" value="TreeGrafter"/>
</dbReference>
<dbReference type="InterPro" id="IPR050138">
    <property type="entry name" value="DHOase/Allantoinase_Hydrolase"/>
</dbReference>
<accession>A0A0P1FFI0</accession>
<dbReference type="InterPro" id="IPR024403">
    <property type="entry name" value="DHOase_cat"/>
</dbReference>
<feature type="domain" description="Amidohydrolase 3" evidence="3">
    <location>
        <begin position="341"/>
        <end position="421"/>
    </location>
</feature>
<dbReference type="PANTHER" id="PTHR43668">
    <property type="entry name" value="ALLANTOINASE"/>
    <property type="match status" value="1"/>
</dbReference>
<keyword evidence="1" id="KW-0862">Zinc</keyword>
<dbReference type="InterPro" id="IPR004722">
    <property type="entry name" value="DHOase"/>
</dbReference>
<dbReference type="Gene3D" id="3.20.20.140">
    <property type="entry name" value="Metal-dependent hydrolases"/>
    <property type="match status" value="1"/>
</dbReference>
<dbReference type="GO" id="GO:0004038">
    <property type="term" value="F:allantoinase activity"/>
    <property type="evidence" value="ECO:0007669"/>
    <property type="project" value="TreeGrafter"/>
</dbReference>
<dbReference type="GO" id="GO:0004151">
    <property type="term" value="F:dihydroorotase activity"/>
    <property type="evidence" value="ECO:0007669"/>
    <property type="project" value="UniProtKB-EC"/>
</dbReference>
<dbReference type="Proteomes" id="UP000054823">
    <property type="component" value="Unassembled WGS sequence"/>
</dbReference>
<dbReference type="OrthoDB" id="9803027at2"/>
<dbReference type="GO" id="GO:0006221">
    <property type="term" value="P:pyrimidine nucleotide biosynthetic process"/>
    <property type="evidence" value="ECO:0007669"/>
    <property type="project" value="UniProtKB-KW"/>
</dbReference>
<dbReference type="RefSeq" id="WP_058241373.1">
    <property type="nucleotide sequence ID" value="NZ_CYPW01000040.1"/>
</dbReference>
<dbReference type="Gene3D" id="2.30.40.10">
    <property type="entry name" value="Urease, subunit C, domain 1"/>
    <property type="match status" value="1"/>
</dbReference>
<evidence type="ECO:0000256" key="2">
    <source>
        <dbReference type="ARBA" id="ARBA00022975"/>
    </source>
</evidence>
<dbReference type="EMBL" id="CYPW01000040">
    <property type="protein sequence ID" value="CUH54227.1"/>
    <property type="molecule type" value="Genomic_DNA"/>
</dbReference>
<dbReference type="InterPro" id="IPR011059">
    <property type="entry name" value="Metal-dep_hydrolase_composite"/>
</dbReference>
<organism evidence="5 6">
    <name type="scientific">Shimia marina</name>
    <dbReference type="NCBI Taxonomy" id="321267"/>
    <lineage>
        <taxon>Bacteria</taxon>
        <taxon>Pseudomonadati</taxon>
        <taxon>Pseudomonadota</taxon>
        <taxon>Alphaproteobacteria</taxon>
        <taxon>Rhodobacterales</taxon>
        <taxon>Roseobacteraceae</taxon>
    </lineage>
</organism>
<evidence type="ECO:0000259" key="3">
    <source>
        <dbReference type="Pfam" id="PF07969"/>
    </source>
</evidence>
<protein>
    <submittedName>
        <fullName evidence="5">Dihydroorotase</fullName>
        <ecNumber evidence="5">3.5.2.3</ecNumber>
    </submittedName>
</protein>
<dbReference type="CDD" id="cd01317">
    <property type="entry name" value="DHOase_IIa"/>
    <property type="match status" value="1"/>
</dbReference>
<dbReference type="SUPFAM" id="SSF51556">
    <property type="entry name" value="Metallo-dependent hydrolases"/>
    <property type="match status" value="1"/>
</dbReference>
<dbReference type="Pfam" id="PF12890">
    <property type="entry name" value="DHOase"/>
    <property type="match status" value="1"/>
</dbReference>
<dbReference type="Pfam" id="PF07969">
    <property type="entry name" value="Amidohydro_3"/>
    <property type="match status" value="1"/>
</dbReference>
<keyword evidence="2" id="KW-0665">Pyrimidine biosynthesis</keyword>
<dbReference type="STRING" id="321267.SHM7688_03697"/>
<sequence>MSTLFTNARIINPELDTDALGWLLVDRGIIAGCGTQEPPEAATVVNCHGKCLAPGIVDIGVKVCEPGERHKESYKTAGAAAAAGGITTMVTRPDTQPAIDTPEVLEFVGRRANEAAPVNVVPMAALTKGRDGREMTEIGFLMDAGAVAFTDCEHVTADTKVFSRALTYARTCGALVIAHPQEPILSKGAAATASKFAALRGLPAVSPMAERMGLDRDIALIEMTGARYHADQITTARALPALKRAKENGLDITAGTSIHHLTLNDLDVADYRTFFKVTPPLRSEDDRLALIAAVKSGLIDVICSMHTPQDEESKRLPFEEAAAGAVGLETLLPAAMRLYHNGDLTLPELFRALALNPAKRLGLVSGRIAEGAPADLVLFDADAPFVLDRFKLKSKSKNTPFDGARMQGKVLATYVAGEAVYRRD</sequence>
<dbReference type="GO" id="GO:0006145">
    <property type="term" value="P:purine nucleobase catabolic process"/>
    <property type="evidence" value="ECO:0007669"/>
    <property type="project" value="TreeGrafter"/>
</dbReference>
<dbReference type="InterPro" id="IPR032466">
    <property type="entry name" value="Metal_Hydrolase"/>
</dbReference>
<evidence type="ECO:0000259" key="4">
    <source>
        <dbReference type="Pfam" id="PF12890"/>
    </source>
</evidence>
<name>A0A0P1FFI0_9RHOB</name>
<keyword evidence="6" id="KW-1185">Reference proteome</keyword>
<reference evidence="5 6" key="1">
    <citation type="submission" date="2015-09" db="EMBL/GenBank/DDBJ databases">
        <authorList>
            <consortium name="Swine Surveillance"/>
        </authorList>
    </citation>
    <scope>NUCLEOTIDE SEQUENCE [LARGE SCALE GENOMIC DNA]</scope>
    <source>
        <strain evidence="5 6">CECT 7688</strain>
    </source>
</reference>
<dbReference type="AlphaFoldDB" id="A0A0P1FFI0"/>
<evidence type="ECO:0000313" key="5">
    <source>
        <dbReference type="EMBL" id="CUH54227.1"/>
    </source>
</evidence>
<dbReference type="GO" id="GO:0046872">
    <property type="term" value="F:metal ion binding"/>
    <property type="evidence" value="ECO:0007669"/>
    <property type="project" value="InterPro"/>
</dbReference>
<proteinExistence type="predicted"/>
<dbReference type="InterPro" id="IPR013108">
    <property type="entry name" value="Amidohydro_3"/>
</dbReference>
<keyword evidence="5" id="KW-0378">Hydrolase</keyword>
<dbReference type="SUPFAM" id="SSF51338">
    <property type="entry name" value="Composite domain of metallo-dependent hydrolases"/>
    <property type="match status" value="1"/>
</dbReference>
<dbReference type="PANTHER" id="PTHR43668:SF2">
    <property type="entry name" value="ALLANTOINASE"/>
    <property type="match status" value="1"/>
</dbReference>
<dbReference type="NCBIfam" id="TIGR00857">
    <property type="entry name" value="pyrC_multi"/>
    <property type="match status" value="1"/>
</dbReference>